<feature type="binding site" evidence="5">
    <location>
        <position position="125"/>
    </location>
    <ligand>
        <name>N(2)-acetyl-L-ornithine</name>
        <dbReference type="ChEBI" id="CHEBI:57805"/>
    </ligand>
</feature>
<evidence type="ECO:0000256" key="4">
    <source>
        <dbReference type="ARBA" id="ARBA00022898"/>
    </source>
</evidence>
<dbReference type="NCBIfam" id="TIGR00707">
    <property type="entry name" value="argD"/>
    <property type="match status" value="1"/>
</dbReference>
<dbReference type="CDD" id="cd00610">
    <property type="entry name" value="OAT_like"/>
    <property type="match status" value="1"/>
</dbReference>
<name>A0ABU0AD89_9BACI</name>
<proteinExistence type="inferred from homology"/>
<comment type="cofactor">
    <cofactor evidence="5">
        <name>pyridoxal 5'-phosphate</name>
        <dbReference type="ChEBI" id="CHEBI:597326"/>
    </cofactor>
    <text evidence="5">Binds 1 pyridoxal phosphate per subunit.</text>
</comment>
<comment type="caution">
    <text evidence="6">The sequence shown here is derived from an EMBL/GenBank/DDBJ whole genome shotgun (WGS) entry which is preliminary data.</text>
</comment>
<dbReference type="InterPro" id="IPR050103">
    <property type="entry name" value="Class-III_PLP-dep_AT"/>
</dbReference>
<evidence type="ECO:0000256" key="5">
    <source>
        <dbReference type="HAMAP-Rule" id="MF_01107"/>
    </source>
</evidence>
<dbReference type="HAMAP" id="MF_01107">
    <property type="entry name" value="ArgD_aminotrans_3"/>
    <property type="match status" value="1"/>
</dbReference>
<evidence type="ECO:0000313" key="6">
    <source>
        <dbReference type="EMBL" id="MDQ0268762.1"/>
    </source>
</evidence>
<comment type="subcellular location">
    <subcellularLocation>
        <location evidence="5">Cytoplasm</location>
    </subcellularLocation>
</comment>
<dbReference type="NCBIfam" id="NF002325">
    <property type="entry name" value="PRK01278.1"/>
    <property type="match status" value="1"/>
</dbReference>
<feature type="binding site" evidence="5">
    <location>
        <begin position="95"/>
        <end position="96"/>
    </location>
    <ligand>
        <name>pyridoxal 5'-phosphate</name>
        <dbReference type="ChEBI" id="CHEBI:597326"/>
    </ligand>
</feature>
<dbReference type="InterPro" id="IPR004636">
    <property type="entry name" value="AcOrn/SuccOrn_fam"/>
</dbReference>
<keyword evidence="5" id="KW-0055">Arginine biosynthesis</keyword>
<dbReference type="PROSITE" id="PS00600">
    <property type="entry name" value="AA_TRANSFER_CLASS_3"/>
    <property type="match status" value="1"/>
</dbReference>
<dbReference type="InterPro" id="IPR005814">
    <property type="entry name" value="Aminotrans_3"/>
</dbReference>
<comment type="subunit">
    <text evidence="5">Homodimer.</text>
</comment>
<comment type="pathway">
    <text evidence="5">Amino-acid biosynthesis; L-arginine biosynthesis; N(2)-acetyl-L-ornithine from L-glutamate: step 4/4.</text>
</comment>
<dbReference type="PANTHER" id="PTHR11986">
    <property type="entry name" value="AMINOTRANSFERASE CLASS III"/>
    <property type="match status" value="1"/>
</dbReference>
<dbReference type="EC" id="2.6.1.11" evidence="5"/>
<dbReference type="Proteomes" id="UP001238088">
    <property type="component" value="Unassembled WGS sequence"/>
</dbReference>
<protein>
    <recommendedName>
        <fullName evidence="5">Acetylornithine aminotransferase</fullName>
        <shortName evidence="5">ACOAT</shortName>
        <ecNumber evidence="5">2.6.1.11</ecNumber>
    </recommendedName>
</protein>
<evidence type="ECO:0000256" key="3">
    <source>
        <dbReference type="ARBA" id="ARBA00022679"/>
    </source>
</evidence>
<dbReference type="InterPro" id="IPR015424">
    <property type="entry name" value="PyrdxlP-dep_Trfase"/>
</dbReference>
<reference evidence="6 7" key="1">
    <citation type="submission" date="2023-07" db="EMBL/GenBank/DDBJ databases">
        <title>Genomic Encyclopedia of Type Strains, Phase IV (KMG-IV): sequencing the most valuable type-strain genomes for metagenomic binning, comparative biology and taxonomic classification.</title>
        <authorList>
            <person name="Goeker M."/>
        </authorList>
    </citation>
    <scope>NUCLEOTIDE SEQUENCE [LARGE SCALE GENOMIC DNA]</scope>
    <source>
        <strain evidence="6 7">DSM 23494</strain>
    </source>
</reference>
<dbReference type="RefSeq" id="WP_307471785.1">
    <property type="nucleotide sequence ID" value="NZ_JAUSUB010000002.1"/>
</dbReference>
<keyword evidence="2 5" id="KW-0028">Amino-acid biosynthesis</keyword>
<accession>A0ABU0AD89</accession>
<dbReference type="SUPFAM" id="SSF53383">
    <property type="entry name" value="PLP-dependent transferases"/>
    <property type="match status" value="1"/>
</dbReference>
<gene>
    <name evidence="5" type="primary">argD</name>
    <name evidence="6" type="ORF">J2S17_000631</name>
</gene>
<dbReference type="NCBIfam" id="NF002797">
    <property type="entry name" value="PRK02936.1"/>
    <property type="match status" value="1"/>
</dbReference>
<keyword evidence="7" id="KW-1185">Reference proteome</keyword>
<feature type="modified residue" description="N6-(pyridoxal phosphate)lysine" evidence="5">
    <location>
        <position position="236"/>
    </location>
</feature>
<dbReference type="PIRSF" id="PIRSF000521">
    <property type="entry name" value="Transaminase_4ab_Lys_Orn"/>
    <property type="match status" value="1"/>
</dbReference>
<dbReference type="InterPro" id="IPR015422">
    <property type="entry name" value="PyrdxlP-dep_Trfase_small"/>
</dbReference>
<dbReference type="EMBL" id="JAUSUB010000002">
    <property type="protein sequence ID" value="MDQ0268762.1"/>
    <property type="molecule type" value="Genomic_DNA"/>
</dbReference>
<dbReference type="InterPro" id="IPR049704">
    <property type="entry name" value="Aminotrans_3_PPA_site"/>
</dbReference>
<dbReference type="Pfam" id="PF00202">
    <property type="entry name" value="Aminotran_3"/>
    <property type="match status" value="1"/>
</dbReference>
<keyword evidence="3 5" id="KW-0808">Transferase</keyword>
<feature type="binding site" evidence="5">
    <location>
        <position position="265"/>
    </location>
    <ligand>
        <name>pyridoxal 5'-phosphate</name>
        <dbReference type="ChEBI" id="CHEBI:597326"/>
    </ligand>
</feature>
<organism evidence="6 7">
    <name type="scientific">Cytobacillus purgationiresistens</name>
    <dbReference type="NCBI Taxonomy" id="863449"/>
    <lineage>
        <taxon>Bacteria</taxon>
        <taxon>Bacillati</taxon>
        <taxon>Bacillota</taxon>
        <taxon>Bacilli</taxon>
        <taxon>Bacillales</taxon>
        <taxon>Bacillaceae</taxon>
        <taxon>Cytobacillus</taxon>
    </lineage>
</organism>
<keyword evidence="4 5" id="KW-0663">Pyridoxal phosphate</keyword>
<comment type="catalytic activity">
    <reaction evidence="5">
        <text>N(2)-acetyl-L-ornithine + 2-oxoglutarate = N-acetyl-L-glutamate 5-semialdehyde + L-glutamate</text>
        <dbReference type="Rhea" id="RHEA:18049"/>
        <dbReference type="ChEBI" id="CHEBI:16810"/>
        <dbReference type="ChEBI" id="CHEBI:29123"/>
        <dbReference type="ChEBI" id="CHEBI:29985"/>
        <dbReference type="ChEBI" id="CHEBI:57805"/>
        <dbReference type="EC" id="2.6.1.11"/>
    </reaction>
</comment>
<evidence type="ECO:0000256" key="1">
    <source>
        <dbReference type="ARBA" id="ARBA00022576"/>
    </source>
</evidence>
<feature type="binding site" evidence="5">
    <location>
        <position position="122"/>
    </location>
    <ligand>
        <name>pyridoxal 5'-phosphate</name>
        <dbReference type="ChEBI" id="CHEBI:597326"/>
    </ligand>
</feature>
<dbReference type="Gene3D" id="3.40.640.10">
    <property type="entry name" value="Type I PLP-dependent aspartate aminotransferase-like (Major domain)"/>
    <property type="match status" value="1"/>
</dbReference>
<keyword evidence="5" id="KW-0963">Cytoplasm</keyword>
<dbReference type="Gene3D" id="3.90.1150.10">
    <property type="entry name" value="Aspartate Aminotransferase, domain 1"/>
    <property type="match status" value="1"/>
</dbReference>
<evidence type="ECO:0000313" key="7">
    <source>
        <dbReference type="Proteomes" id="UP001238088"/>
    </source>
</evidence>
<dbReference type="InterPro" id="IPR015421">
    <property type="entry name" value="PyrdxlP-dep_Trfase_major"/>
</dbReference>
<feature type="binding site" evidence="5">
    <location>
        <begin position="207"/>
        <end position="210"/>
    </location>
    <ligand>
        <name>pyridoxal 5'-phosphate</name>
        <dbReference type="ChEBI" id="CHEBI:597326"/>
    </ligand>
</feature>
<comment type="miscellaneous">
    <text evidence="5">May also have succinyldiaminopimelate aminotransferase activity, thus carrying out the corresponding step in lysine biosynthesis.</text>
</comment>
<dbReference type="GO" id="GO:0003992">
    <property type="term" value="F:N2-acetyl-L-ornithine:2-oxoglutarate 5-aminotransferase activity"/>
    <property type="evidence" value="ECO:0007669"/>
    <property type="project" value="UniProtKB-EC"/>
</dbReference>
<keyword evidence="1 5" id="KW-0032">Aminotransferase</keyword>
<feature type="binding site" evidence="5">
    <location>
        <position position="264"/>
    </location>
    <ligand>
        <name>N(2)-acetyl-L-ornithine</name>
        <dbReference type="ChEBI" id="CHEBI:57805"/>
    </ligand>
</feature>
<comment type="similarity">
    <text evidence="5">Belongs to the class-III pyridoxal-phosphate-dependent aminotransferase family. ArgD subfamily.</text>
</comment>
<evidence type="ECO:0000256" key="2">
    <source>
        <dbReference type="ARBA" id="ARBA00022605"/>
    </source>
</evidence>
<dbReference type="PANTHER" id="PTHR11986:SF79">
    <property type="entry name" value="ACETYLORNITHINE AMINOTRANSFERASE, MITOCHONDRIAL"/>
    <property type="match status" value="1"/>
</dbReference>
<sequence length="385" mass="41837">MSHLFPTYARWEVEPDFAEGSIMTGKDGKKYLDFTSGIGVCNLGHRPEVVQTAITNQLNQFWHVSNLFTQEQQETAAKKLAAAAELDFVFFSNSGAEANEAAIKLARKATGRETIITFNQSFHGRTFATMAATGQDKVKQGFGPMLQTFMYANFNEIETLEQVMDEDIAAVMLEIVQGEGGIHPATQTFLNKVQKLCHQNGSLLIVDEIQTGIGRTGKAFAFQHYQLQPDIITCAKGLGSGMPIGAVVAKKELKDVFGPGSHGSTFGGNPIAIAAAIATMDTIFKESFLNEVQQKSEYIVNKLQELLGDVPEVKGIRHLGLMIGIEVKGNLPFLLKELRDQRLLTLPAGENVLRLLPPLTVSITEIDQAVATIAAAIKALSKTAV</sequence>